<name>A0ABD3LXY4_9STRA</name>
<keyword evidence="2" id="KW-0813">Transport</keyword>
<dbReference type="PANTHER" id="PTHR13890:SF0">
    <property type="entry name" value="MAGNESIUM TRANSPORTER MRS2 HOMOLOG, MITOCHONDRIAL"/>
    <property type="match status" value="1"/>
</dbReference>
<dbReference type="Proteomes" id="UP001530293">
    <property type="component" value="Unassembled WGS sequence"/>
</dbReference>
<comment type="subcellular location">
    <subcellularLocation>
        <location evidence="1">Membrane</location>
        <topology evidence="1">Multi-pass membrane protein</topology>
    </subcellularLocation>
</comment>
<dbReference type="AlphaFoldDB" id="A0ABD3LXY4"/>
<keyword evidence="4" id="KW-0460">Magnesium</keyword>
<gene>
    <name evidence="11" type="ORF">ACHAWU_010411</name>
</gene>
<dbReference type="GO" id="GO:0006811">
    <property type="term" value="P:monoatomic ion transport"/>
    <property type="evidence" value="ECO:0007669"/>
    <property type="project" value="UniProtKB-KW"/>
</dbReference>
<feature type="transmembrane region" description="Helical" evidence="10">
    <location>
        <begin position="619"/>
        <end position="643"/>
    </location>
</feature>
<feature type="transmembrane region" description="Helical" evidence="10">
    <location>
        <begin position="663"/>
        <end position="684"/>
    </location>
</feature>
<evidence type="ECO:0000313" key="11">
    <source>
        <dbReference type="EMBL" id="KAL3756603.1"/>
    </source>
</evidence>
<keyword evidence="3 10" id="KW-0812">Transmembrane</keyword>
<feature type="compositionally biased region" description="Polar residues" evidence="9">
    <location>
        <begin position="191"/>
        <end position="209"/>
    </location>
</feature>
<keyword evidence="12" id="KW-1185">Reference proteome</keyword>
<feature type="compositionally biased region" description="Basic and acidic residues" evidence="9">
    <location>
        <begin position="232"/>
        <end position="248"/>
    </location>
</feature>
<feature type="compositionally biased region" description="Basic and acidic residues" evidence="9">
    <location>
        <begin position="210"/>
        <end position="220"/>
    </location>
</feature>
<keyword evidence="8 10" id="KW-0472">Membrane</keyword>
<keyword evidence="5" id="KW-0809">Transit peptide</keyword>
<evidence type="ECO:0000256" key="9">
    <source>
        <dbReference type="SAM" id="MobiDB-lite"/>
    </source>
</evidence>
<evidence type="ECO:0000256" key="8">
    <source>
        <dbReference type="ARBA" id="ARBA00023136"/>
    </source>
</evidence>
<dbReference type="GO" id="GO:0016020">
    <property type="term" value="C:membrane"/>
    <property type="evidence" value="ECO:0007669"/>
    <property type="project" value="UniProtKB-SubCell"/>
</dbReference>
<evidence type="ECO:0000256" key="2">
    <source>
        <dbReference type="ARBA" id="ARBA00022448"/>
    </source>
</evidence>
<evidence type="ECO:0000256" key="10">
    <source>
        <dbReference type="SAM" id="Phobius"/>
    </source>
</evidence>
<proteinExistence type="predicted"/>
<evidence type="ECO:0000313" key="12">
    <source>
        <dbReference type="Proteomes" id="UP001530293"/>
    </source>
</evidence>
<dbReference type="InterPro" id="IPR039204">
    <property type="entry name" value="MRS2-like"/>
</dbReference>
<comment type="caution">
    <text evidence="11">The sequence shown here is derived from an EMBL/GenBank/DDBJ whole genome shotgun (WGS) entry which is preliminary data.</text>
</comment>
<feature type="compositionally biased region" description="Polar residues" evidence="9">
    <location>
        <begin position="153"/>
        <end position="174"/>
    </location>
</feature>
<sequence>MFFHRGGAGDGGHKSIPMSTVTSNVHASTYYQSSMGGMQGERLHQIVVFEIREDGNTQYLTMTLRSLYNYVVRTITEGCREANKKKQRQQQQMEQQHQQHQQKLNNRNTMLMYGGTSTREKFSNSDIFLEEDDEEDSDSSAGVNNPDVEDMNMNGSSNHQEGPTDNETNDSSFPMTPKPSDARPPHYLPSLMSSSNTDDGSNQILSATDTAHDETLEQQHHHQQQQQSDTEQPQHHDVQHIHIPETHRAKPLSWRTTSMNPSPLLPASTTNTYRERLGGYLHPRDMRRLVTPFSSSNEPQLIVRRHVMLLNFDPLRAIVLRDRLLVLVPDGADSILIALEQRVRGGVNEMVNQVFGTTSMHDTSFAGGGGAAAGWMKKSKSYEQQFAKGVGASNKASSSAHENFLIMESSVRVMDCSKHSEDEDNETYVTASSSDNNNLGQGTTTDEWEELQRMDWQHLPFELQSVDAVLQTVMSMLIEDAQKVHDKAGSAMGELRGDSPNKGGTVGDYAQSRLRLHKDAVNLTQRRVQGFIRAMNELLDEDEDMALMNLSRLITHPERFVQPVSRVILHEESDEPELILEAYLQQALSIVNSLDLLKGQILTTEEQISMTLDAIRNRLLYINTLLSVAMLCVATGAFIGSIFGMNLYNHIEADETAFYRVTYGTLAGIGVMWVILSWVFFQAANIQSNWGKKNA</sequence>
<keyword evidence="7" id="KW-0406">Ion transport</keyword>
<keyword evidence="6 10" id="KW-1133">Transmembrane helix</keyword>
<feature type="compositionally biased region" description="Polar residues" evidence="9">
    <location>
        <begin position="254"/>
        <end position="270"/>
    </location>
</feature>
<evidence type="ECO:0000256" key="4">
    <source>
        <dbReference type="ARBA" id="ARBA00022842"/>
    </source>
</evidence>
<dbReference type="Gene3D" id="1.20.58.340">
    <property type="entry name" value="Magnesium transport protein CorA, transmembrane region"/>
    <property type="match status" value="1"/>
</dbReference>
<dbReference type="CDD" id="cd12823">
    <property type="entry name" value="Mrs2_Mfm1p-like"/>
    <property type="match status" value="1"/>
</dbReference>
<feature type="compositionally biased region" description="Low complexity" evidence="9">
    <location>
        <begin position="89"/>
        <end position="103"/>
    </location>
</feature>
<evidence type="ECO:0000256" key="3">
    <source>
        <dbReference type="ARBA" id="ARBA00022692"/>
    </source>
</evidence>
<accession>A0ABD3LXY4</accession>
<dbReference type="Pfam" id="PF22099">
    <property type="entry name" value="MRS2-like"/>
    <property type="match status" value="1"/>
</dbReference>
<evidence type="ECO:0008006" key="13">
    <source>
        <dbReference type="Google" id="ProtNLM"/>
    </source>
</evidence>
<reference evidence="11 12" key="1">
    <citation type="submission" date="2024-10" db="EMBL/GenBank/DDBJ databases">
        <title>Updated reference genomes for cyclostephanoid diatoms.</title>
        <authorList>
            <person name="Roberts W.R."/>
            <person name="Alverson A.J."/>
        </authorList>
    </citation>
    <scope>NUCLEOTIDE SEQUENCE [LARGE SCALE GENOMIC DNA]</scope>
    <source>
        <strain evidence="11 12">AJA232-27</strain>
    </source>
</reference>
<feature type="region of interest" description="Disordered" evidence="9">
    <location>
        <begin position="82"/>
        <end position="106"/>
    </location>
</feature>
<organism evidence="11 12">
    <name type="scientific">Discostella pseudostelligera</name>
    <dbReference type="NCBI Taxonomy" id="259834"/>
    <lineage>
        <taxon>Eukaryota</taxon>
        <taxon>Sar</taxon>
        <taxon>Stramenopiles</taxon>
        <taxon>Ochrophyta</taxon>
        <taxon>Bacillariophyta</taxon>
        <taxon>Coscinodiscophyceae</taxon>
        <taxon>Thalassiosirophycidae</taxon>
        <taxon>Stephanodiscales</taxon>
        <taxon>Stephanodiscaceae</taxon>
        <taxon>Discostella</taxon>
    </lineage>
</organism>
<evidence type="ECO:0000256" key="7">
    <source>
        <dbReference type="ARBA" id="ARBA00023065"/>
    </source>
</evidence>
<evidence type="ECO:0000256" key="1">
    <source>
        <dbReference type="ARBA" id="ARBA00004141"/>
    </source>
</evidence>
<evidence type="ECO:0000256" key="5">
    <source>
        <dbReference type="ARBA" id="ARBA00022946"/>
    </source>
</evidence>
<feature type="region of interest" description="Disordered" evidence="9">
    <location>
        <begin position="130"/>
        <end position="270"/>
    </location>
</feature>
<evidence type="ECO:0000256" key="6">
    <source>
        <dbReference type="ARBA" id="ARBA00022989"/>
    </source>
</evidence>
<protein>
    <recommendedName>
        <fullName evidence="13">Magnesium transporter</fullName>
    </recommendedName>
</protein>
<dbReference type="EMBL" id="JALLBG020000301">
    <property type="protein sequence ID" value="KAL3756603.1"/>
    <property type="molecule type" value="Genomic_DNA"/>
</dbReference>
<dbReference type="PANTHER" id="PTHR13890">
    <property type="entry name" value="RNA SPLICING PROTEIN MRS2, MITOCHONDRIAL"/>
    <property type="match status" value="1"/>
</dbReference>
<dbReference type="Gene3D" id="2.40.128.330">
    <property type="match status" value="1"/>
</dbReference>